<dbReference type="AlphaFoldDB" id="A0A9D4BSZ4"/>
<protein>
    <submittedName>
        <fullName evidence="1">Uncharacterized protein</fullName>
    </submittedName>
</protein>
<organism evidence="1 2">
    <name type="scientific">Dreissena polymorpha</name>
    <name type="common">Zebra mussel</name>
    <name type="synonym">Mytilus polymorpha</name>
    <dbReference type="NCBI Taxonomy" id="45954"/>
    <lineage>
        <taxon>Eukaryota</taxon>
        <taxon>Metazoa</taxon>
        <taxon>Spiralia</taxon>
        <taxon>Lophotrochozoa</taxon>
        <taxon>Mollusca</taxon>
        <taxon>Bivalvia</taxon>
        <taxon>Autobranchia</taxon>
        <taxon>Heteroconchia</taxon>
        <taxon>Euheterodonta</taxon>
        <taxon>Imparidentia</taxon>
        <taxon>Neoheterodontei</taxon>
        <taxon>Myida</taxon>
        <taxon>Dreissenoidea</taxon>
        <taxon>Dreissenidae</taxon>
        <taxon>Dreissena</taxon>
    </lineage>
</organism>
<dbReference type="EMBL" id="JAIWYP010000015">
    <property type="protein sequence ID" value="KAH3704372.1"/>
    <property type="molecule type" value="Genomic_DNA"/>
</dbReference>
<evidence type="ECO:0000313" key="1">
    <source>
        <dbReference type="EMBL" id="KAH3704372.1"/>
    </source>
</evidence>
<dbReference type="Proteomes" id="UP000828390">
    <property type="component" value="Unassembled WGS sequence"/>
</dbReference>
<name>A0A9D4BSZ4_DREPO</name>
<evidence type="ECO:0000313" key="2">
    <source>
        <dbReference type="Proteomes" id="UP000828390"/>
    </source>
</evidence>
<accession>A0A9D4BSZ4</accession>
<reference evidence="1" key="2">
    <citation type="submission" date="2020-11" db="EMBL/GenBank/DDBJ databases">
        <authorList>
            <person name="McCartney M.A."/>
            <person name="Auch B."/>
            <person name="Kono T."/>
            <person name="Mallez S."/>
            <person name="Becker A."/>
            <person name="Gohl D.M."/>
            <person name="Silverstein K.A.T."/>
            <person name="Koren S."/>
            <person name="Bechman K.B."/>
            <person name="Herman A."/>
            <person name="Abrahante J.E."/>
            <person name="Garbe J."/>
        </authorList>
    </citation>
    <scope>NUCLEOTIDE SEQUENCE</scope>
    <source>
        <strain evidence="1">Duluth1</strain>
        <tissue evidence="1">Whole animal</tissue>
    </source>
</reference>
<proteinExistence type="predicted"/>
<reference evidence="1" key="1">
    <citation type="journal article" date="2019" name="bioRxiv">
        <title>The Genome of the Zebra Mussel, Dreissena polymorpha: A Resource for Invasive Species Research.</title>
        <authorList>
            <person name="McCartney M.A."/>
            <person name="Auch B."/>
            <person name="Kono T."/>
            <person name="Mallez S."/>
            <person name="Zhang Y."/>
            <person name="Obille A."/>
            <person name="Becker A."/>
            <person name="Abrahante J.E."/>
            <person name="Garbe J."/>
            <person name="Badalamenti J.P."/>
            <person name="Herman A."/>
            <person name="Mangelson H."/>
            <person name="Liachko I."/>
            <person name="Sullivan S."/>
            <person name="Sone E.D."/>
            <person name="Koren S."/>
            <person name="Silverstein K.A.T."/>
            <person name="Beckman K.B."/>
            <person name="Gohl D.M."/>
        </authorList>
    </citation>
    <scope>NUCLEOTIDE SEQUENCE</scope>
    <source>
        <strain evidence="1">Duluth1</strain>
        <tissue evidence="1">Whole animal</tissue>
    </source>
</reference>
<sequence length="62" mass="6921">MGTRIRTLSSSTGFEREWMFCPEVSLSVKISVDLCVSVFVCVRVCLRAYVCEPVTVCVALED</sequence>
<gene>
    <name evidence="1" type="ORF">DPMN_079428</name>
</gene>
<keyword evidence="2" id="KW-1185">Reference proteome</keyword>
<comment type="caution">
    <text evidence="1">The sequence shown here is derived from an EMBL/GenBank/DDBJ whole genome shotgun (WGS) entry which is preliminary data.</text>
</comment>